<keyword evidence="5" id="KW-1185">Reference proteome</keyword>
<evidence type="ECO:0000313" key="4">
    <source>
        <dbReference type="EMBL" id="MBP2383356.1"/>
    </source>
</evidence>
<evidence type="ECO:0000313" key="5">
    <source>
        <dbReference type="Proteomes" id="UP001519290"/>
    </source>
</evidence>
<dbReference type="Proteomes" id="UP001519290">
    <property type="component" value="Unassembled WGS sequence"/>
</dbReference>
<protein>
    <submittedName>
        <fullName evidence="4">NADPH2:quinone reductase</fullName>
        <ecNumber evidence="4">1.6.5.5</ecNumber>
    </submittedName>
</protein>
<evidence type="ECO:0000256" key="2">
    <source>
        <dbReference type="ARBA" id="ARBA00023002"/>
    </source>
</evidence>
<dbReference type="Gene3D" id="3.90.180.10">
    <property type="entry name" value="Medium-chain alcohol dehydrogenases, catalytic domain"/>
    <property type="match status" value="1"/>
</dbReference>
<evidence type="ECO:0000259" key="3">
    <source>
        <dbReference type="SMART" id="SM00829"/>
    </source>
</evidence>
<keyword evidence="2 4" id="KW-0560">Oxidoreductase</keyword>
<dbReference type="PANTHER" id="PTHR48106">
    <property type="entry name" value="QUINONE OXIDOREDUCTASE PIG3-RELATED"/>
    <property type="match status" value="1"/>
</dbReference>
<keyword evidence="1" id="KW-0521">NADP</keyword>
<name>A0ABS4X4Q6_9MICO</name>
<evidence type="ECO:0000256" key="1">
    <source>
        <dbReference type="ARBA" id="ARBA00022857"/>
    </source>
</evidence>
<dbReference type="Pfam" id="PF13602">
    <property type="entry name" value="ADH_zinc_N_2"/>
    <property type="match status" value="1"/>
</dbReference>
<reference evidence="4 5" key="1">
    <citation type="submission" date="2021-03" db="EMBL/GenBank/DDBJ databases">
        <title>Sequencing the genomes of 1000 actinobacteria strains.</title>
        <authorList>
            <person name="Klenk H.-P."/>
        </authorList>
    </citation>
    <scope>NUCLEOTIDE SEQUENCE [LARGE SCALE GENOMIC DNA]</scope>
    <source>
        <strain evidence="4 5">DSM 14566</strain>
    </source>
</reference>
<accession>A0ABS4X4Q6</accession>
<dbReference type="EMBL" id="JAGIOD010000002">
    <property type="protein sequence ID" value="MBP2383356.1"/>
    <property type="molecule type" value="Genomic_DNA"/>
</dbReference>
<dbReference type="Gene3D" id="3.40.50.720">
    <property type="entry name" value="NAD(P)-binding Rossmann-like Domain"/>
    <property type="match status" value="1"/>
</dbReference>
<sequence length="320" mass="33018">MRSVEVTAFGSPEVLQVRESPRPDPGPGEVVIAVEAAEILFLDTQLRSGWGREYFTVEPPFVPGVGIAGTVIELGDGVDAAWQGARVAASTSSVGHYRGGGYAEFALAGVDRALRVPAGVEPAEALAALSDGAMGVSRIERSGLSAGDRALVTAASGGIGIWLIPLLAAAGVEVIAAAHGRQKVELARERGATVAVDYGQEGWADGLDEVDVVFDGAGGRLGEQAASLLRHGGRFFAYGAASGEFVDTDRLAAERGAQVIGLHEEFTDEDAHRYAGQALHLLAAGTVAPVIGQKLPLESAAEAHAAIEDRRIVGKSVLVP</sequence>
<dbReference type="InterPro" id="IPR013154">
    <property type="entry name" value="ADH-like_N"/>
</dbReference>
<dbReference type="Pfam" id="PF08240">
    <property type="entry name" value="ADH_N"/>
    <property type="match status" value="1"/>
</dbReference>
<dbReference type="EC" id="1.6.5.5" evidence="4"/>
<dbReference type="GO" id="GO:0003960">
    <property type="term" value="F:quinone reductase (NADPH) activity"/>
    <property type="evidence" value="ECO:0007669"/>
    <property type="project" value="UniProtKB-EC"/>
</dbReference>
<feature type="domain" description="Enoyl reductase (ER)" evidence="3">
    <location>
        <begin position="10"/>
        <end position="318"/>
    </location>
</feature>
<dbReference type="InterPro" id="IPR020843">
    <property type="entry name" value="ER"/>
</dbReference>
<dbReference type="SUPFAM" id="SSF50129">
    <property type="entry name" value="GroES-like"/>
    <property type="match status" value="1"/>
</dbReference>
<dbReference type="InterPro" id="IPR011032">
    <property type="entry name" value="GroES-like_sf"/>
</dbReference>
<dbReference type="SMART" id="SM00829">
    <property type="entry name" value="PKS_ER"/>
    <property type="match status" value="1"/>
</dbReference>
<dbReference type="SUPFAM" id="SSF51735">
    <property type="entry name" value="NAD(P)-binding Rossmann-fold domains"/>
    <property type="match status" value="1"/>
</dbReference>
<comment type="caution">
    <text evidence="4">The sequence shown here is derived from an EMBL/GenBank/DDBJ whole genome shotgun (WGS) entry which is preliminary data.</text>
</comment>
<dbReference type="RefSeq" id="WP_209904062.1">
    <property type="nucleotide sequence ID" value="NZ_BAAAJW010000012.1"/>
</dbReference>
<dbReference type="PANTHER" id="PTHR48106:SF13">
    <property type="entry name" value="QUINONE OXIDOREDUCTASE-RELATED"/>
    <property type="match status" value="1"/>
</dbReference>
<dbReference type="InterPro" id="IPR036291">
    <property type="entry name" value="NAD(P)-bd_dom_sf"/>
</dbReference>
<proteinExistence type="predicted"/>
<gene>
    <name evidence="4" type="ORF">JOF43_003345</name>
</gene>
<organism evidence="4 5">
    <name type="scientific">Brachybacterium sacelli</name>
    <dbReference type="NCBI Taxonomy" id="173364"/>
    <lineage>
        <taxon>Bacteria</taxon>
        <taxon>Bacillati</taxon>
        <taxon>Actinomycetota</taxon>
        <taxon>Actinomycetes</taxon>
        <taxon>Micrococcales</taxon>
        <taxon>Dermabacteraceae</taxon>
        <taxon>Brachybacterium</taxon>
    </lineage>
</organism>